<keyword evidence="1" id="KW-1003">Cell membrane</keyword>
<evidence type="ECO:0000313" key="8">
    <source>
        <dbReference type="Proteomes" id="UP000826462"/>
    </source>
</evidence>
<keyword evidence="8" id="KW-1185">Reference proteome</keyword>
<dbReference type="Proteomes" id="UP000826462">
    <property type="component" value="Chromosome 2"/>
</dbReference>
<accession>A0ABX8UWZ6</accession>
<proteinExistence type="predicted"/>
<evidence type="ECO:0000313" key="7">
    <source>
        <dbReference type="EMBL" id="QYD73406.1"/>
    </source>
</evidence>
<dbReference type="Pfam" id="PF13519">
    <property type="entry name" value="VWA_2"/>
    <property type="match status" value="1"/>
</dbReference>
<evidence type="ECO:0000259" key="6">
    <source>
        <dbReference type="PROSITE" id="PS50234"/>
    </source>
</evidence>
<keyword evidence="3 5" id="KW-1133">Transmembrane helix</keyword>
<dbReference type="EMBL" id="CP080096">
    <property type="protein sequence ID" value="QYD73406.1"/>
    <property type="molecule type" value="Genomic_DNA"/>
</dbReference>
<name>A0ABX8UWZ6_9BURK</name>
<dbReference type="CDD" id="cd00198">
    <property type="entry name" value="vWFA"/>
    <property type="match status" value="1"/>
</dbReference>
<dbReference type="PANTHER" id="PTHR22550:SF5">
    <property type="entry name" value="LEUCINE ZIPPER PROTEIN 4"/>
    <property type="match status" value="1"/>
</dbReference>
<feature type="transmembrane region" description="Helical" evidence="5">
    <location>
        <begin position="47"/>
        <end position="65"/>
    </location>
</feature>
<dbReference type="InterPro" id="IPR002035">
    <property type="entry name" value="VWF_A"/>
</dbReference>
<dbReference type="RefSeq" id="WP_219803153.1">
    <property type="nucleotide sequence ID" value="NZ_CP080096.1"/>
</dbReference>
<evidence type="ECO:0000256" key="1">
    <source>
        <dbReference type="ARBA" id="ARBA00022475"/>
    </source>
</evidence>
<evidence type="ECO:0000256" key="4">
    <source>
        <dbReference type="ARBA" id="ARBA00023136"/>
    </source>
</evidence>
<feature type="domain" description="VWFA" evidence="6">
    <location>
        <begin position="82"/>
        <end position="283"/>
    </location>
</feature>
<reference evidence="7 8" key="1">
    <citation type="submission" date="2021-07" db="EMBL/GenBank/DDBJ databases">
        <title>Paraburkholderia edwinii protects Aspergillus sp. from phenazines by acting as a toxin sponge.</title>
        <authorList>
            <person name="Dahlstrom K.M."/>
            <person name="Newman D.K."/>
        </authorList>
    </citation>
    <scope>NUCLEOTIDE SEQUENCE [LARGE SCALE GENOMIC DNA]</scope>
    <source>
        <strain evidence="7 8">Pe01</strain>
    </source>
</reference>
<dbReference type="Gene3D" id="3.40.50.410">
    <property type="entry name" value="von Willebrand factor, type A domain"/>
    <property type="match status" value="1"/>
</dbReference>
<sequence length="329" mass="36177">MLDFAYPWVLALLPLAALPLLRRHFESLPFSCVAWLPRDRAGRFVSLLWRVLAVLAIASIIVGLSGPGNSNLERRVTGTGGEIMILMDRSASMDAELGRGLAKFPNALSTGESKRQVASHALATFVAHRPNDSFAFVLFGLQPMLAVPFTRDHDIVDAAMEATNVGRGMPDTRLDAGLSYAVQLFNGRPRTGGRAIVLVSDGGARLDTEARQKIAAALANDGVALYFVYLRSGIFSPDLTNIEPRFEHSAEGELHRFFQSLRTPYHLYQAKDAEQMAAAMAEIGRRESQRSVFVERLPRQDRSTWCFALGLFCCAALICMSSVQKRSFA</sequence>
<dbReference type="SMART" id="SM00327">
    <property type="entry name" value="VWA"/>
    <property type="match status" value="1"/>
</dbReference>
<dbReference type="InterPro" id="IPR050768">
    <property type="entry name" value="UPF0353/GerABKA_families"/>
</dbReference>
<protein>
    <submittedName>
        <fullName evidence="7">VWA domain-containing protein</fullName>
    </submittedName>
</protein>
<dbReference type="InterPro" id="IPR036465">
    <property type="entry name" value="vWFA_dom_sf"/>
</dbReference>
<dbReference type="PANTHER" id="PTHR22550">
    <property type="entry name" value="SPORE GERMINATION PROTEIN"/>
    <property type="match status" value="1"/>
</dbReference>
<keyword evidence="2 5" id="KW-0812">Transmembrane</keyword>
<gene>
    <name evidence="7" type="ORF">KZJ38_27655</name>
</gene>
<keyword evidence="4 5" id="KW-0472">Membrane</keyword>
<dbReference type="SUPFAM" id="SSF53300">
    <property type="entry name" value="vWA-like"/>
    <property type="match status" value="1"/>
</dbReference>
<evidence type="ECO:0000256" key="2">
    <source>
        <dbReference type="ARBA" id="ARBA00022692"/>
    </source>
</evidence>
<evidence type="ECO:0000256" key="3">
    <source>
        <dbReference type="ARBA" id="ARBA00022989"/>
    </source>
</evidence>
<organism evidence="7 8">
    <name type="scientific">Paraburkholderia edwinii</name>
    <dbReference type="NCBI Taxonomy" id="2861782"/>
    <lineage>
        <taxon>Bacteria</taxon>
        <taxon>Pseudomonadati</taxon>
        <taxon>Pseudomonadota</taxon>
        <taxon>Betaproteobacteria</taxon>
        <taxon>Burkholderiales</taxon>
        <taxon>Burkholderiaceae</taxon>
        <taxon>Paraburkholderia</taxon>
    </lineage>
</organism>
<dbReference type="PROSITE" id="PS50234">
    <property type="entry name" value="VWFA"/>
    <property type="match status" value="1"/>
</dbReference>
<evidence type="ECO:0000256" key="5">
    <source>
        <dbReference type="SAM" id="Phobius"/>
    </source>
</evidence>